<protein>
    <submittedName>
        <fullName evidence="2">Uncharacterized protein</fullName>
    </submittedName>
</protein>
<feature type="region of interest" description="Disordered" evidence="1">
    <location>
        <begin position="22"/>
        <end position="42"/>
    </location>
</feature>
<evidence type="ECO:0000313" key="2">
    <source>
        <dbReference type="EMBL" id="KAK5629106.1"/>
    </source>
</evidence>
<accession>A0AAN7Z8X4</accession>
<dbReference type="Pfam" id="PF12511">
    <property type="entry name" value="DUF3716"/>
    <property type="match status" value="1"/>
</dbReference>
<feature type="compositionally biased region" description="Polar residues" evidence="1">
    <location>
        <begin position="426"/>
        <end position="437"/>
    </location>
</feature>
<feature type="region of interest" description="Disordered" evidence="1">
    <location>
        <begin position="54"/>
        <end position="118"/>
    </location>
</feature>
<keyword evidence="3" id="KW-1185">Reference proteome</keyword>
<comment type="caution">
    <text evidence="2">The sequence shown here is derived from an EMBL/GenBank/DDBJ whole genome shotgun (WGS) entry which is preliminary data.</text>
</comment>
<feature type="compositionally biased region" description="Polar residues" evidence="1">
    <location>
        <begin position="95"/>
        <end position="106"/>
    </location>
</feature>
<dbReference type="InterPro" id="IPR022190">
    <property type="entry name" value="DUF3716"/>
</dbReference>
<proteinExistence type="predicted"/>
<name>A0AAN7Z8X4_9PEZI</name>
<feature type="region of interest" description="Disordered" evidence="1">
    <location>
        <begin position="400"/>
        <end position="473"/>
    </location>
</feature>
<feature type="compositionally biased region" description="Low complexity" evidence="1">
    <location>
        <begin position="66"/>
        <end position="78"/>
    </location>
</feature>
<dbReference type="Proteomes" id="UP001305414">
    <property type="component" value="Unassembled WGS sequence"/>
</dbReference>
<dbReference type="AlphaFoldDB" id="A0AAN7Z8X4"/>
<evidence type="ECO:0000256" key="1">
    <source>
        <dbReference type="SAM" id="MobiDB-lite"/>
    </source>
</evidence>
<dbReference type="EMBL" id="JAWHQM010000010">
    <property type="protein sequence ID" value="KAK5629106.1"/>
    <property type="molecule type" value="Genomic_DNA"/>
</dbReference>
<feature type="compositionally biased region" description="Basic and acidic residues" evidence="1">
    <location>
        <begin position="268"/>
        <end position="281"/>
    </location>
</feature>
<feature type="compositionally biased region" description="Acidic residues" evidence="1">
    <location>
        <begin position="440"/>
        <end position="454"/>
    </location>
</feature>
<reference evidence="2 3" key="1">
    <citation type="submission" date="2023-10" db="EMBL/GenBank/DDBJ databases">
        <title>Draft genome sequence of Xylaria bambusicola isolate GMP-LS, the root and basal stem rot pathogen of sugarcane in Indonesia.</title>
        <authorList>
            <person name="Selvaraj P."/>
            <person name="Muralishankar V."/>
            <person name="Muruganantham S."/>
            <person name="Sp S."/>
            <person name="Haryani S."/>
            <person name="Lau K.J.X."/>
            <person name="Naqvi N.I."/>
        </authorList>
    </citation>
    <scope>NUCLEOTIDE SEQUENCE [LARGE SCALE GENOMIC DNA]</scope>
    <source>
        <strain evidence="2">GMP-LS</strain>
    </source>
</reference>
<feature type="compositionally biased region" description="Polar residues" evidence="1">
    <location>
        <begin position="455"/>
        <end position="467"/>
    </location>
</feature>
<evidence type="ECO:0000313" key="3">
    <source>
        <dbReference type="Proteomes" id="UP001305414"/>
    </source>
</evidence>
<feature type="compositionally biased region" description="Polar residues" evidence="1">
    <location>
        <begin position="400"/>
        <end position="414"/>
    </location>
</feature>
<organism evidence="2 3">
    <name type="scientific">Xylaria bambusicola</name>
    <dbReference type="NCBI Taxonomy" id="326684"/>
    <lineage>
        <taxon>Eukaryota</taxon>
        <taxon>Fungi</taxon>
        <taxon>Dikarya</taxon>
        <taxon>Ascomycota</taxon>
        <taxon>Pezizomycotina</taxon>
        <taxon>Sordariomycetes</taxon>
        <taxon>Xylariomycetidae</taxon>
        <taxon>Xylariales</taxon>
        <taxon>Xylariaceae</taxon>
        <taxon>Xylaria</taxon>
    </lineage>
</organism>
<feature type="compositionally biased region" description="Low complexity" evidence="1">
    <location>
        <begin position="23"/>
        <end position="38"/>
    </location>
</feature>
<feature type="region of interest" description="Disordered" evidence="1">
    <location>
        <begin position="255"/>
        <end position="287"/>
    </location>
</feature>
<gene>
    <name evidence="2" type="ORF">RRF57_004821</name>
</gene>
<sequence length="473" mass="51809">MEEDISNSDFESMADAATASWLAHRASAPSSRQSSSIRKGLVSDITHRRIDYAVAQGTPREPILPPAAASVPPSSSAPALPPSNHTSVAAALDSPASTTPISSSEDSGAPPPENSGIHSDVTAWQTALQSLPPEFANSKMPPHPLSQALMNQPTLRLVEWNPYRQQGGFVPRTAHDFSSLMIYVSGQVNPNPCRRCLLRNGPFARCVVSPPAVLGNSSIRHACANCTYQCQYNKCTNEPITEQEKLRTELLRSVVRSKELTPRQPMTRKPDPKERRDRLAEEQLNQQRHLHAVSEVRRLQKRVQLAAKRNHYRPGVLPIQAAPGPDINFSVNPIPFDEKLRHIRACSPQSRRRIAAETLQWQAALATVETEPPPPAPVISVPRPAAEPIVSHHARALPDSFTSSQSIPASSMPTPSHGFALDSPPSARTTSHNTENTFEAMDEDESEDEQENDYGETSWTEPDNTASIVKAPR</sequence>